<dbReference type="RefSeq" id="WP_100162421.1">
    <property type="nucleotide sequence ID" value="NZ_PGTB01000031.1"/>
</dbReference>
<dbReference type="InterPro" id="IPR036890">
    <property type="entry name" value="HATPase_C_sf"/>
</dbReference>
<evidence type="ECO:0000259" key="1">
    <source>
        <dbReference type="Pfam" id="PF10090"/>
    </source>
</evidence>
<evidence type="ECO:0000313" key="3">
    <source>
        <dbReference type="Proteomes" id="UP000231553"/>
    </source>
</evidence>
<keyword evidence="3" id="KW-1185">Reference proteome</keyword>
<feature type="domain" description="Histidine phosphotransferase ChpT C-terminal" evidence="1">
    <location>
        <begin position="77"/>
        <end position="191"/>
    </location>
</feature>
<dbReference type="AlphaFoldDB" id="A0A2M8J1X4"/>
<reference evidence="2 3" key="1">
    <citation type="journal article" date="2018" name="Int. J. Syst. Evol. Microbiol.">
        <title>Pseudooceanicola lipolyticus sp. nov., a marine alphaproteobacterium, reclassification of Oceanicola flagellatus as Pseudooceanicola flagellatus comb. nov. and emended description of the genus Pseudooceanicola.</title>
        <authorList>
            <person name="Huang M.-M."/>
            <person name="Guo L.-L."/>
            <person name="Wu Y.-H."/>
            <person name="Lai Q.-L."/>
            <person name="Shao Z.-Z."/>
            <person name="Wang C.-S."/>
            <person name="Wu M."/>
            <person name="Xu X.-W."/>
        </authorList>
    </citation>
    <scope>NUCLEOTIDE SEQUENCE [LARGE SCALE GENOMIC DNA]</scope>
    <source>
        <strain evidence="2 3">157</strain>
    </source>
</reference>
<dbReference type="OrthoDB" id="9803702at2"/>
<dbReference type="Gene3D" id="1.10.287.130">
    <property type="match status" value="1"/>
</dbReference>
<dbReference type="Gene3D" id="3.30.565.10">
    <property type="entry name" value="Histidine kinase-like ATPase, C-terminal domain"/>
    <property type="match status" value="1"/>
</dbReference>
<name>A0A2M8J1X4_9RHOB</name>
<sequence length="197" mass="20873">MTETNANLAALVGSRICHDLISPVGAITNGLELLDLAGAMQGPELALISDSVRSAGARIRFFRIAYGAASDQALGRPEILSVLDGFGSGAKLEVVWSPPGAQPRHDVRLAFLALQCCETAMPFGGRVTVTAEDGDWTVAGRADKLHADADIWASLEGGTFCEISPARVQFALLPVLAQEAGRRVSLARGEDWVTIRF</sequence>
<dbReference type="InterPro" id="IPR018762">
    <property type="entry name" value="ChpT_C"/>
</dbReference>
<accession>A0A2M8J1X4</accession>
<keyword evidence="2" id="KW-0808">Transferase</keyword>
<organism evidence="2 3">
    <name type="scientific">Pseudooceanicola lipolyticus</name>
    <dbReference type="NCBI Taxonomy" id="2029104"/>
    <lineage>
        <taxon>Bacteria</taxon>
        <taxon>Pseudomonadati</taxon>
        <taxon>Pseudomonadota</taxon>
        <taxon>Alphaproteobacteria</taxon>
        <taxon>Rhodobacterales</taxon>
        <taxon>Paracoccaceae</taxon>
        <taxon>Pseudooceanicola</taxon>
    </lineage>
</organism>
<dbReference type="Pfam" id="PF10090">
    <property type="entry name" value="HPTransfase"/>
    <property type="match status" value="1"/>
</dbReference>
<dbReference type="GO" id="GO:0016740">
    <property type="term" value="F:transferase activity"/>
    <property type="evidence" value="ECO:0007669"/>
    <property type="project" value="UniProtKB-KW"/>
</dbReference>
<evidence type="ECO:0000313" key="2">
    <source>
        <dbReference type="EMBL" id="PJE36758.1"/>
    </source>
</evidence>
<dbReference type="EMBL" id="PGTB01000031">
    <property type="protein sequence ID" value="PJE36758.1"/>
    <property type="molecule type" value="Genomic_DNA"/>
</dbReference>
<comment type="caution">
    <text evidence="2">The sequence shown here is derived from an EMBL/GenBank/DDBJ whole genome shotgun (WGS) entry which is preliminary data.</text>
</comment>
<dbReference type="Proteomes" id="UP000231553">
    <property type="component" value="Unassembled WGS sequence"/>
</dbReference>
<gene>
    <name evidence="2" type="ORF">CVM52_10270</name>
</gene>
<protein>
    <submittedName>
        <fullName evidence="2">Histidine phosphotransferase</fullName>
    </submittedName>
</protein>
<proteinExistence type="predicted"/>